<dbReference type="STRING" id="913774.A0A0C3DDV7"/>
<feature type="compositionally biased region" description="Low complexity" evidence="1">
    <location>
        <begin position="225"/>
        <end position="251"/>
    </location>
</feature>
<protein>
    <recommendedName>
        <fullName evidence="4">Allergen</fullName>
    </recommendedName>
</protein>
<reference evidence="2 3" key="1">
    <citation type="submission" date="2014-04" db="EMBL/GenBank/DDBJ databases">
        <authorList>
            <consortium name="DOE Joint Genome Institute"/>
            <person name="Kuo A."/>
            <person name="Martino E."/>
            <person name="Perotto S."/>
            <person name="Kohler A."/>
            <person name="Nagy L.G."/>
            <person name="Floudas D."/>
            <person name="Copeland A."/>
            <person name="Barry K.W."/>
            <person name="Cichocki N."/>
            <person name="Veneault-Fourrey C."/>
            <person name="LaButti K."/>
            <person name="Lindquist E.A."/>
            <person name="Lipzen A."/>
            <person name="Lundell T."/>
            <person name="Morin E."/>
            <person name="Murat C."/>
            <person name="Sun H."/>
            <person name="Tunlid A."/>
            <person name="Henrissat B."/>
            <person name="Grigoriev I.V."/>
            <person name="Hibbett D.S."/>
            <person name="Martin F."/>
            <person name="Nordberg H.P."/>
            <person name="Cantor M.N."/>
            <person name="Hua S.X."/>
        </authorList>
    </citation>
    <scope>NUCLEOTIDE SEQUENCE [LARGE SCALE GENOMIC DNA]</scope>
    <source>
        <strain evidence="2 3">Zn</strain>
    </source>
</reference>
<organism evidence="2 3">
    <name type="scientific">Oidiodendron maius (strain Zn)</name>
    <dbReference type="NCBI Taxonomy" id="913774"/>
    <lineage>
        <taxon>Eukaryota</taxon>
        <taxon>Fungi</taxon>
        <taxon>Dikarya</taxon>
        <taxon>Ascomycota</taxon>
        <taxon>Pezizomycotina</taxon>
        <taxon>Leotiomycetes</taxon>
        <taxon>Leotiomycetes incertae sedis</taxon>
        <taxon>Myxotrichaceae</taxon>
        <taxon>Oidiodendron</taxon>
    </lineage>
</organism>
<dbReference type="InParanoid" id="A0A0C3DDV7"/>
<evidence type="ECO:0008006" key="4">
    <source>
        <dbReference type="Google" id="ProtNLM"/>
    </source>
</evidence>
<evidence type="ECO:0000313" key="3">
    <source>
        <dbReference type="Proteomes" id="UP000054321"/>
    </source>
</evidence>
<dbReference type="PANTHER" id="PTHR38703:SF1">
    <property type="entry name" value="ALLERGEN"/>
    <property type="match status" value="1"/>
</dbReference>
<sequence>MNKAKETIASFLSRDGRHDTTVHEIIKPAVEHEEVVRTERDEMQTAIDREVHQDHYHTSVQIVKDREVLPEQHTDRVVPIENRSFQHGNPDHVKQRLEAEAAQFKSTRSVSEVQHSTTTNPTISSEHVHHHVHEVIQPIIQKETVQPRVVHTTIPIHEVHRNEPKHHTATQLPALTMEEFKRQGGYLSGREEQSDSFEGEPKSVGGTLGGARAAGTTSLTEGDTLRTTTAARTGTTRTATGAAAGTSTAGTLGVGGTATGMMGTGATHAEKTRSHGSTSSGGKRHGLMDKLNPMKSSEERSSLGSVH</sequence>
<dbReference type="HOGENOM" id="CLU_047590_1_0_1"/>
<dbReference type="OrthoDB" id="2118965at2759"/>
<accession>A0A0C3DDV7</accession>
<dbReference type="AlphaFoldDB" id="A0A0C3DDV7"/>
<feature type="region of interest" description="Disordered" evidence="1">
    <location>
        <begin position="185"/>
        <end position="307"/>
    </location>
</feature>
<dbReference type="PANTHER" id="PTHR38703">
    <property type="entry name" value="CHROMOSOME 8, WHOLE GENOME SHOTGUN SEQUENCE"/>
    <property type="match status" value="1"/>
</dbReference>
<dbReference type="Proteomes" id="UP000054321">
    <property type="component" value="Unassembled WGS sequence"/>
</dbReference>
<gene>
    <name evidence="2" type="ORF">OIDMADRAFT_104116</name>
</gene>
<reference evidence="3" key="2">
    <citation type="submission" date="2015-01" db="EMBL/GenBank/DDBJ databases">
        <title>Evolutionary Origins and Diversification of the Mycorrhizal Mutualists.</title>
        <authorList>
            <consortium name="DOE Joint Genome Institute"/>
            <consortium name="Mycorrhizal Genomics Consortium"/>
            <person name="Kohler A."/>
            <person name="Kuo A."/>
            <person name="Nagy L.G."/>
            <person name="Floudas D."/>
            <person name="Copeland A."/>
            <person name="Barry K.W."/>
            <person name="Cichocki N."/>
            <person name="Veneault-Fourrey C."/>
            <person name="LaButti K."/>
            <person name="Lindquist E.A."/>
            <person name="Lipzen A."/>
            <person name="Lundell T."/>
            <person name="Morin E."/>
            <person name="Murat C."/>
            <person name="Riley R."/>
            <person name="Ohm R."/>
            <person name="Sun H."/>
            <person name="Tunlid A."/>
            <person name="Henrissat B."/>
            <person name="Grigoriev I.V."/>
            <person name="Hibbett D.S."/>
            <person name="Martin F."/>
        </authorList>
    </citation>
    <scope>NUCLEOTIDE SEQUENCE [LARGE SCALE GENOMIC DNA]</scope>
    <source>
        <strain evidence="3">Zn</strain>
    </source>
</reference>
<proteinExistence type="predicted"/>
<keyword evidence="3" id="KW-1185">Reference proteome</keyword>
<evidence type="ECO:0000256" key="1">
    <source>
        <dbReference type="SAM" id="MobiDB-lite"/>
    </source>
</evidence>
<name>A0A0C3DDV7_OIDMZ</name>
<dbReference type="EMBL" id="KN832877">
    <property type="protein sequence ID" value="KIN00123.1"/>
    <property type="molecule type" value="Genomic_DNA"/>
</dbReference>
<evidence type="ECO:0000313" key="2">
    <source>
        <dbReference type="EMBL" id="KIN00123.1"/>
    </source>
</evidence>